<dbReference type="Gene3D" id="3.40.50.2000">
    <property type="entry name" value="Glycogen Phosphorylase B"/>
    <property type="match status" value="1"/>
</dbReference>
<dbReference type="PANTHER" id="PTHR44366">
    <property type="entry name" value="UDP-N-ACETYLGLUCOSAMINE--PEPTIDE N-ACETYLGLUCOSAMINYLTRANSFERASE 110 KDA SUBUNIT"/>
    <property type="match status" value="1"/>
</dbReference>
<dbReference type="AlphaFoldDB" id="A0A411HI78"/>
<accession>A0A411HI78</accession>
<dbReference type="Gene3D" id="3.40.50.11380">
    <property type="match status" value="1"/>
</dbReference>
<feature type="domain" description="O-GlcNAc transferase C-terminal" evidence="5">
    <location>
        <begin position="505"/>
        <end position="686"/>
    </location>
</feature>
<organism evidence="6 7">
    <name type="scientific">Pseudolysobacter antarcticus</name>
    <dbReference type="NCBI Taxonomy" id="2511995"/>
    <lineage>
        <taxon>Bacteria</taxon>
        <taxon>Pseudomonadati</taxon>
        <taxon>Pseudomonadota</taxon>
        <taxon>Gammaproteobacteria</taxon>
        <taxon>Lysobacterales</taxon>
        <taxon>Rhodanobacteraceae</taxon>
        <taxon>Pseudolysobacter</taxon>
    </lineage>
</organism>
<keyword evidence="2" id="KW-0808">Transferase</keyword>
<name>A0A411HI78_9GAMM</name>
<evidence type="ECO:0000256" key="4">
    <source>
        <dbReference type="ARBA" id="ARBA00022803"/>
    </source>
</evidence>
<evidence type="ECO:0000313" key="6">
    <source>
        <dbReference type="EMBL" id="QBB70216.1"/>
    </source>
</evidence>
<keyword evidence="3" id="KW-0677">Repeat</keyword>
<reference evidence="6 7" key="1">
    <citation type="submission" date="2019-01" db="EMBL/GenBank/DDBJ databases">
        <title>Pseudolysobacter antarctica gen. nov., sp. nov., isolated from Fildes Peninsula, Antarctica.</title>
        <authorList>
            <person name="Wei Z."/>
            <person name="Peng F."/>
        </authorList>
    </citation>
    <scope>NUCLEOTIDE SEQUENCE [LARGE SCALE GENOMIC DNA]</scope>
    <source>
        <strain evidence="6 7">AQ6-296</strain>
    </source>
</reference>
<protein>
    <recommendedName>
        <fullName evidence="5">O-GlcNAc transferase C-terminal domain-containing protein</fullName>
    </recommendedName>
</protein>
<dbReference type="InterPro" id="IPR037919">
    <property type="entry name" value="OGT"/>
</dbReference>
<evidence type="ECO:0000256" key="1">
    <source>
        <dbReference type="ARBA" id="ARBA00004922"/>
    </source>
</evidence>
<evidence type="ECO:0000313" key="7">
    <source>
        <dbReference type="Proteomes" id="UP000291562"/>
    </source>
</evidence>
<sequence>MSTSKPQDTLDSAQAAFVSGDFAHAFDLLGKLLSVSPQLHQARALRVNAALQLEHWRDASVDLELLSQVMPQHAQFRRLLGLCWLRIGNTHRDAKQTDTSISAYRTSMAVDPHAQDARYNIALLLKESNSGRAEAMSLLFQVIAAEPNNREAQLHQSELLIDFRRESEALALLLELAKNVAVDVFVAERCCSLLLRIGAIDPACELAIRHFDQHPQRWREAGRIAIELRENDALDAANIVLDRILRDTTDASTRFTLTLARRLGMASTYVSDNEINLARKIFSDGLDALITDYPQQILGEISLDPGLLLWSNFFLAYLGRDDRELQQRFGNWLSAAMNHCLPTIAPRKRHGHLRPRLVLVSSFFRVCTVGSYFHSWVEYLAQGDWELVVVQLGPHFDSETDKLERHASRLLRLELPQRELAQTIADLQADIVLYPELGMDARTFSLAALRLAPIQVCAWGHPVTSGLPSIDVFLSCAEMEPAHAQQHYSERLQLLPGLGTRYLSPKLPTVATREELDLPEARHLYLVPQSPFKLHPHNDAVLVEVLRRDPSALFVMFDGPRRGPTQNMQRRVLQALNAVSSEPKNHLRILAHGSRDYFLRVNKVCDVMLDSLYWSGGNTTLDALHCGLPVVTCPGEFMRGRQSMAMLRRLGCDELIVGSPLALAESAVALAQDRTRRASISARIRERLPMLTDDVAPLLALDKILRDLLPSNHENFA</sequence>
<dbReference type="KEGG" id="xbc:ELE36_07490"/>
<dbReference type="RefSeq" id="WP_129832475.1">
    <property type="nucleotide sequence ID" value="NZ_CP035704.1"/>
</dbReference>
<dbReference type="SUPFAM" id="SSF53756">
    <property type="entry name" value="UDP-Glycosyltransferase/glycogen phosphorylase"/>
    <property type="match status" value="1"/>
</dbReference>
<dbReference type="SUPFAM" id="SSF48452">
    <property type="entry name" value="TPR-like"/>
    <property type="match status" value="1"/>
</dbReference>
<dbReference type="EMBL" id="CP035704">
    <property type="protein sequence ID" value="QBB70216.1"/>
    <property type="molecule type" value="Genomic_DNA"/>
</dbReference>
<dbReference type="OrthoDB" id="9809392at2"/>
<comment type="pathway">
    <text evidence="1">Protein modification; protein glycosylation.</text>
</comment>
<keyword evidence="7" id="KW-1185">Reference proteome</keyword>
<dbReference type="PANTHER" id="PTHR44366:SF1">
    <property type="entry name" value="UDP-N-ACETYLGLUCOSAMINE--PEPTIDE N-ACETYLGLUCOSAMINYLTRANSFERASE 110 KDA SUBUNIT"/>
    <property type="match status" value="1"/>
</dbReference>
<proteinExistence type="predicted"/>
<keyword evidence="4" id="KW-0802">TPR repeat</keyword>
<evidence type="ECO:0000256" key="3">
    <source>
        <dbReference type="ARBA" id="ARBA00022737"/>
    </source>
</evidence>
<dbReference type="InterPro" id="IPR029489">
    <property type="entry name" value="OGT/SEC/SPY_C"/>
</dbReference>
<dbReference type="GO" id="GO:0097363">
    <property type="term" value="F:protein O-acetylglucosaminyltransferase activity"/>
    <property type="evidence" value="ECO:0007669"/>
    <property type="project" value="TreeGrafter"/>
</dbReference>
<dbReference type="InterPro" id="IPR011990">
    <property type="entry name" value="TPR-like_helical_dom_sf"/>
</dbReference>
<evidence type="ECO:0000256" key="2">
    <source>
        <dbReference type="ARBA" id="ARBA00022679"/>
    </source>
</evidence>
<gene>
    <name evidence="6" type="ORF">ELE36_07490</name>
</gene>
<dbReference type="Gene3D" id="1.25.40.10">
    <property type="entry name" value="Tetratricopeptide repeat domain"/>
    <property type="match status" value="2"/>
</dbReference>
<dbReference type="Proteomes" id="UP000291562">
    <property type="component" value="Chromosome"/>
</dbReference>
<dbReference type="GO" id="GO:0006493">
    <property type="term" value="P:protein O-linked glycosylation"/>
    <property type="evidence" value="ECO:0007669"/>
    <property type="project" value="InterPro"/>
</dbReference>
<evidence type="ECO:0000259" key="5">
    <source>
        <dbReference type="Pfam" id="PF13844"/>
    </source>
</evidence>
<dbReference type="Pfam" id="PF13844">
    <property type="entry name" value="Glyco_transf_41"/>
    <property type="match status" value="1"/>
</dbReference>